<dbReference type="SMART" id="SM00028">
    <property type="entry name" value="TPR"/>
    <property type="match status" value="4"/>
</dbReference>
<feature type="domain" description="Reverse transcriptase" evidence="6">
    <location>
        <begin position="242"/>
        <end position="465"/>
    </location>
</feature>
<dbReference type="GO" id="GO:0006401">
    <property type="term" value="P:RNA catabolic process"/>
    <property type="evidence" value="ECO:0007669"/>
    <property type="project" value="InterPro"/>
</dbReference>
<evidence type="ECO:0000313" key="7">
    <source>
        <dbReference type="EnsemblMetazoa" id="CJA16913.1"/>
    </source>
</evidence>
<dbReference type="Gene3D" id="3.30.420.10">
    <property type="entry name" value="Ribonuclease H-like superfamily/Ribonuclease H"/>
    <property type="match status" value="1"/>
</dbReference>
<feature type="region of interest" description="Disordered" evidence="4">
    <location>
        <begin position="1955"/>
        <end position="1986"/>
    </location>
</feature>
<sequence>MSVKNQIMVMLIVVIFISGVTCGLIRDRRAVEDYWYSNQVLNNMVSDNIVGGPTSLASQSFVLTSPYRRAMKSSPHRPSIELLFKRGLGSAEIARRLQISSSTVRILRRHFAGGPFILQQDWAPSHGSRSTLAVLEAHFPGFLDKNLWPASSPDLNPMDFSVWGMLEGKIAGKVFATVDDLKAALEVAWASIDDGYLRRTVNSVKKRLRACVKARGSNFEILLYQPSFFTKFAPHSTSMLSDNAILPWRRCQFTRSRTLKPLKKPVVFYKSKEDGSKAHSTTTAIIEVTNRIVGGLNMPKPANRTIMTCLDLKAAFDTVSIARLLCELDGAIQDKAITRWLGNYLYKRKIRTQFGEEKSKWRTLRGGVPQGAFLSPALFNFYIREVPTIPGAEIIGYADDTTILVQDPILQKAADTSQNALDLMKTWFDERHLDISAGKSSVTIFTADTKEFNFDPGLTWDGTPIPMQNRTRLLGVEFDTMMKMNGQVAKVSERLAKSNNILRALSGASWGSSKETMLKTFKAIIKPLATYAGPAWHQLMSDTQMAKLERQYIGGLKACCGLTKDTPKELVYYETKMMPLKEELELGSEQFAISAMRTPGHPAKDLHTRRPAERSSGNRPRTPPLEATRSKEDEWRRQRGDTKSIQKRNHTVFVKRYLGIRQIHPTLGTTPPQVSQDEEKMPRSTRVELARLRSQRSLMLEEYKAKVENRAISPCIKCGKHEGDLCHLLRCFPTKPLQKSKLWKDPIGVARALGLATTQFDPGGAPNMGSLKDDLKTAASLLKSGDNEKVIELLKSYEEDDSSDYRVLCFLALAYANTADYTNSYRIYKKAVEIDEHNPMAWKGLFKLFETESHVQPDQFSLKICDFIEKQGDDKKVAAASARRRIHVEMKLWPEIFTNFEQLQFQTDSENLQKIVEALKSSQNHQDILKIAFEGLENLNVFEKNGQLMLDFCKFTKSMESVIRFAELHSELVEDEFVQKSLLEYSCEEFFERNSVPNVAKFVKTASDFTLAVLKALRENDTAAALDALDAATDHSIYPDCLLFIGLLAESEHWEAVEIICSSIRSTPTSVGWIARSLLESGDREKVKSLGALKLPEFSAEQLKIHLLREDNVEVERTITEFAENSRLRLTKALFCQEPITDELVQLAEQLPKETCQDLVLAAEVRINAGLDANTLLVKAAKLNVRCSRAFYLIGKSISSKNSAKAKSLIERAVGIRPGNEEYVKALDGVLIRQNAPAADRLKILKELTVKKRNRQKPFWLAEALSILHLEVGNLTEAIDELQQMARLYKDHKTVWARLANAYNRKGHLRASVNSYAQLAEMENGHEFSIPMIRVLLQLREFDEALLKATELRQKIIDENLQCCSDSPIVLDFTEAEIRLNLHENTCGNVKKDHLKEALRLLTKCINEDGSCKYVTVFKLLGNALLAIGKYAPRLLPYFEVEKKWGVSTPLDCISQASSFYLTVLRSRKNDAISWYDVSISLLSKFKIEKDANIPPKVEKMLEHALSLTSVESLLSSIWTLLAEAKRLAEKPPQHQLHCLSRALQLNKANDTAWLKVAVLCIEVGLMNEASSVLEQTIKYNPHNADAWCAWAQHAHISGQAYDAMAMFRQALCIQPSSAAIVGYSSYLCDSLKKLNNRFDSATAALDFEPVIELRNQYPCSNAIDDDQILFHLGILADLFGWYPESLECFQLCQNIPCHVEIQRAQIKTNILYPDESTSLSEEIHSENSRLAGMLALSNDDNFAFLTAEMQVYGDLFQLIENNDAETFKQLYTKCVKGISVPLFISALIINKIASLRPISLGALSDNPKVSERFDDDSGMALRRPAQDDVVRYPFLLEELVLQFSQSVLEPYSSPISVRKHNIAQQSSCPFRTMTPARLAADPMAPLLPTAEFLKQNPLVDYDAPNLGDYVDEGSHPAPKHVLFPSADKQDARTAGVDDEEDDLVPVGFDDYEEVEEKRRTTKKTSSTEQIVSTTPTTPDGVELPHDTESNVVSVEDVKQDENARRPISRVPDNRKDNEVSASFKPPSWVLFVFPMAASWARFWSSF</sequence>
<feature type="region of interest" description="Disordered" evidence="4">
    <location>
        <begin position="1998"/>
        <end position="2020"/>
    </location>
</feature>
<accession>A0A8R1I001</accession>
<evidence type="ECO:0000256" key="1">
    <source>
        <dbReference type="ARBA" id="ARBA00022737"/>
    </source>
</evidence>
<dbReference type="InterPro" id="IPR019734">
    <property type="entry name" value="TPR_rpt"/>
</dbReference>
<dbReference type="Proteomes" id="UP000005237">
    <property type="component" value="Unassembled WGS sequence"/>
</dbReference>
<keyword evidence="5" id="KW-1133">Transmembrane helix</keyword>
<dbReference type="PROSITE" id="PS50878">
    <property type="entry name" value="RT_POL"/>
    <property type="match status" value="1"/>
</dbReference>
<dbReference type="InterPro" id="IPR009853">
    <property type="entry name" value="DUF1412"/>
</dbReference>
<dbReference type="EnsemblMetazoa" id="CJA16913.1">
    <property type="protein sequence ID" value="CJA16913.1"/>
    <property type="gene ID" value="WBGene00136118"/>
</dbReference>
<evidence type="ECO:0000256" key="5">
    <source>
        <dbReference type="SAM" id="Phobius"/>
    </source>
</evidence>
<dbReference type="InterPro" id="IPR043502">
    <property type="entry name" value="DNA/RNA_pol_sf"/>
</dbReference>
<evidence type="ECO:0000313" key="8">
    <source>
        <dbReference type="Proteomes" id="UP000005237"/>
    </source>
</evidence>
<keyword evidence="5" id="KW-0472">Membrane</keyword>
<evidence type="ECO:0000256" key="2">
    <source>
        <dbReference type="ARBA" id="ARBA00022803"/>
    </source>
</evidence>
<dbReference type="InterPro" id="IPR000477">
    <property type="entry name" value="RT_dom"/>
</dbReference>
<dbReference type="SUPFAM" id="SSF48452">
    <property type="entry name" value="TPR-like"/>
    <property type="match status" value="3"/>
</dbReference>
<dbReference type="GO" id="GO:0006259">
    <property type="term" value="P:DNA metabolic process"/>
    <property type="evidence" value="ECO:0007669"/>
    <property type="project" value="UniProtKB-ARBA"/>
</dbReference>
<dbReference type="GO" id="GO:0055087">
    <property type="term" value="C:Ski complex"/>
    <property type="evidence" value="ECO:0007669"/>
    <property type="project" value="InterPro"/>
</dbReference>
<dbReference type="Pfam" id="PF07203">
    <property type="entry name" value="DUF1412"/>
    <property type="match status" value="1"/>
</dbReference>
<evidence type="ECO:0000256" key="4">
    <source>
        <dbReference type="SAM" id="MobiDB-lite"/>
    </source>
</evidence>
<name>A0A8R1I001_CAEJA</name>
<organism evidence="7 8">
    <name type="scientific">Caenorhabditis japonica</name>
    <dbReference type="NCBI Taxonomy" id="281687"/>
    <lineage>
        <taxon>Eukaryota</taxon>
        <taxon>Metazoa</taxon>
        <taxon>Ecdysozoa</taxon>
        <taxon>Nematoda</taxon>
        <taxon>Chromadorea</taxon>
        <taxon>Rhabditida</taxon>
        <taxon>Rhabditina</taxon>
        <taxon>Rhabditomorpha</taxon>
        <taxon>Rhabditoidea</taxon>
        <taxon>Rhabditidae</taxon>
        <taxon>Peloderinae</taxon>
        <taxon>Caenorhabditis</taxon>
    </lineage>
</organism>
<keyword evidence="2 3" id="KW-0802">TPR repeat</keyword>
<dbReference type="InterPro" id="IPR036397">
    <property type="entry name" value="RNaseH_sf"/>
</dbReference>
<dbReference type="InterPro" id="IPR011990">
    <property type="entry name" value="TPR-like_helical_dom_sf"/>
</dbReference>
<reference evidence="8" key="1">
    <citation type="submission" date="2010-08" db="EMBL/GenBank/DDBJ databases">
        <authorList>
            <consortium name="Caenorhabditis japonica Sequencing Consortium"/>
            <person name="Wilson R.K."/>
        </authorList>
    </citation>
    <scope>NUCLEOTIDE SEQUENCE [LARGE SCALE GENOMIC DNA]</scope>
    <source>
        <strain evidence="8">DF5081</strain>
    </source>
</reference>
<feature type="region of interest" description="Disordered" evidence="4">
    <location>
        <begin position="598"/>
        <end position="642"/>
    </location>
</feature>
<reference evidence="7" key="2">
    <citation type="submission" date="2022-06" db="UniProtKB">
        <authorList>
            <consortium name="EnsemblMetazoa"/>
        </authorList>
    </citation>
    <scope>IDENTIFICATION</scope>
    <source>
        <strain evidence="7">DF5081</strain>
    </source>
</reference>
<dbReference type="Pfam" id="PF00078">
    <property type="entry name" value="RVT_1"/>
    <property type="match status" value="1"/>
</dbReference>
<feature type="region of interest" description="Disordered" evidence="4">
    <location>
        <begin position="665"/>
        <end position="684"/>
    </location>
</feature>
<keyword evidence="1" id="KW-0677">Repeat</keyword>
<dbReference type="PANTHER" id="PTHR15704:SF7">
    <property type="entry name" value="SUPERKILLER COMPLEX PROTEIN 3"/>
    <property type="match status" value="1"/>
</dbReference>
<keyword evidence="8" id="KW-1185">Reference proteome</keyword>
<dbReference type="PROSITE" id="PS50005">
    <property type="entry name" value="TPR"/>
    <property type="match status" value="1"/>
</dbReference>
<feature type="transmembrane region" description="Helical" evidence="5">
    <location>
        <begin position="7"/>
        <end position="26"/>
    </location>
</feature>
<feature type="repeat" description="TPR" evidence="3">
    <location>
        <begin position="805"/>
        <end position="838"/>
    </location>
</feature>
<proteinExistence type="predicted"/>
<dbReference type="Gene3D" id="1.25.40.10">
    <property type="entry name" value="Tetratricopeptide repeat domain"/>
    <property type="match status" value="3"/>
</dbReference>
<feature type="compositionally biased region" description="Basic and acidic residues" evidence="4">
    <location>
        <begin position="628"/>
        <end position="642"/>
    </location>
</feature>
<dbReference type="InterPro" id="IPR039226">
    <property type="entry name" value="Ski3/TTC37"/>
</dbReference>
<evidence type="ECO:0000256" key="3">
    <source>
        <dbReference type="PROSITE-ProRule" id="PRU00339"/>
    </source>
</evidence>
<dbReference type="PANTHER" id="PTHR15704">
    <property type="entry name" value="SUPERKILLER 3 PROTEIN-RELATED"/>
    <property type="match status" value="1"/>
</dbReference>
<feature type="compositionally biased region" description="Basic and acidic residues" evidence="4">
    <location>
        <begin position="602"/>
        <end position="613"/>
    </location>
</feature>
<dbReference type="Pfam" id="PF13181">
    <property type="entry name" value="TPR_8"/>
    <property type="match status" value="1"/>
</dbReference>
<dbReference type="SUPFAM" id="SSF56672">
    <property type="entry name" value="DNA/RNA polymerases"/>
    <property type="match status" value="1"/>
</dbReference>
<evidence type="ECO:0000259" key="6">
    <source>
        <dbReference type="PROSITE" id="PS50878"/>
    </source>
</evidence>
<protein>
    <recommendedName>
        <fullName evidence="6">Reverse transcriptase domain-containing protein</fullName>
    </recommendedName>
</protein>
<keyword evidence="5" id="KW-0812">Transmembrane</keyword>
<dbReference type="GO" id="GO:0003676">
    <property type="term" value="F:nucleic acid binding"/>
    <property type="evidence" value="ECO:0007669"/>
    <property type="project" value="InterPro"/>
</dbReference>